<dbReference type="PROSITE" id="PS50404">
    <property type="entry name" value="GST_NTER"/>
    <property type="match status" value="1"/>
</dbReference>
<name>A0A4T0V3B4_9NEIS</name>
<dbReference type="InterPro" id="IPR040079">
    <property type="entry name" value="Glutathione_S-Trfase"/>
</dbReference>
<evidence type="ECO:0000313" key="6">
    <source>
        <dbReference type="Proteomes" id="UP000308891"/>
    </source>
</evidence>
<dbReference type="SFLD" id="SFLDG01150">
    <property type="entry name" value="Main.1:_Beta-like"/>
    <property type="match status" value="1"/>
</dbReference>
<evidence type="ECO:0000256" key="1">
    <source>
        <dbReference type="ARBA" id="ARBA00007409"/>
    </source>
</evidence>
<dbReference type="PANTHER" id="PTHR44051:SF19">
    <property type="entry name" value="DISULFIDE-BOND OXIDOREDUCTASE YFCG"/>
    <property type="match status" value="1"/>
</dbReference>
<dbReference type="SUPFAM" id="SSF52833">
    <property type="entry name" value="Thioredoxin-like"/>
    <property type="match status" value="1"/>
</dbReference>
<accession>A0A4T0V3B4</accession>
<evidence type="ECO:0000259" key="3">
    <source>
        <dbReference type="PROSITE" id="PS50404"/>
    </source>
</evidence>
<dbReference type="RefSeq" id="WP_136551478.1">
    <property type="nucleotide sequence ID" value="NZ_STGJ01000002.1"/>
</dbReference>
<dbReference type="Gene3D" id="1.20.1050.10">
    <property type="match status" value="1"/>
</dbReference>
<dbReference type="InterPro" id="IPR004045">
    <property type="entry name" value="Glutathione_S-Trfase_N"/>
</dbReference>
<gene>
    <name evidence="5" type="ORF">E5K04_03240</name>
</gene>
<sequence>MLTVYGRRNSANVQKVLWMLGELDLDYERINVGGSFGGNDDAGYLRLNPNGKVPTLVDGELALFESNAIVRYLAARYGGERWWPADPAVRAVQDKWLDWQLSTLADALGPVFVATIKTEPERRDEVAIARGAARLHGCWQILQPALEADPYLGGAEPGIADLVLGTMFARYRALPIVHLAMPALDAWFARLSGRPACRTHVLRPIGTTPEEWTRLERA</sequence>
<protein>
    <submittedName>
        <fullName evidence="5">Glutathione S-transferase family protein</fullName>
    </submittedName>
</protein>
<comment type="caution">
    <text evidence="5">The sequence shown here is derived from an EMBL/GenBank/DDBJ whole genome shotgun (WGS) entry which is preliminary data.</text>
</comment>
<organism evidence="5 6">
    <name type="scientific">Crenobacter intestini</name>
    <dbReference type="NCBI Taxonomy" id="2563443"/>
    <lineage>
        <taxon>Bacteria</taxon>
        <taxon>Pseudomonadati</taxon>
        <taxon>Pseudomonadota</taxon>
        <taxon>Betaproteobacteria</taxon>
        <taxon>Neisseriales</taxon>
        <taxon>Neisseriaceae</taxon>
        <taxon>Crenobacter</taxon>
    </lineage>
</organism>
<keyword evidence="2 5" id="KW-0808">Transferase</keyword>
<keyword evidence="6" id="KW-1185">Reference proteome</keyword>
<dbReference type="Proteomes" id="UP000308891">
    <property type="component" value="Unassembled WGS sequence"/>
</dbReference>
<dbReference type="SFLD" id="SFLDS00019">
    <property type="entry name" value="Glutathione_Transferase_(cytos"/>
    <property type="match status" value="1"/>
</dbReference>
<dbReference type="Pfam" id="PF02798">
    <property type="entry name" value="GST_N"/>
    <property type="match status" value="1"/>
</dbReference>
<dbReference type="PANTHER" id="PTHR44051">
    <property type="entry name" value="GLUTATHIONE S-TRANSFERASE-RELATED"/>
    <property type="match status" value="1"/>
</dbReference>
<dbReference type="EMBL" id="STGJ01000002">
    <property type="protein sequence ID" value="TIC86132.1"/>
    <property type="molecule type" value="Genomic_DNA"/>
</dbReference>
<evidence type="ECO:0000313" key="5">
    <source>
        <dbReference type="EMBL" id="TIC86132.1"/>
    </source>
</evidence>
<feature type="domain" description="GST C-terminal" evidence="4">
    <location>
        <begin position="86"/>
        <end position="215"/>
    </location>
</feature>
<dbReference type="Pfam" id="PF13410">
    <property type="entry name" value="GST_C_2"/>
    <property type="match status" value="1"/>
</dbReference>
<dbReference type="PROSITE" id="PS50405">
    <property type="entry name" value="GST_CTER"/>
    <property type="match status" value="1"/>
</dbReference>
<comment type="similarity">
    <text evidence="1">Belongs to the GST superfamily.</text>
</comment>
<dbReference type="SFLD" id="SFLDG00358">
    <property type="entry name" value="Main_(cytGST)"/>
    <property type="match status" value="1"/>
</dbReference>
<dbReference type="CDD" id="cd03047">
    <property type="entry name" value="GST_N_2"/>
    <property type="match status" value="1"/>
</dbReference>
<dbReference type="Gene3D" id="3.40.30.10">
    <property type="entry name" value="Glutaredoxin"/>
    <property type="match status" value="1"/>
</dbReference>
<dbReference type="InterPro" id="IPR036282">
    <property type="entry name" value="Glutathione-S-Trfase_C_sf"/>
</dbReference>
<dbReference type="InterPro" id="IPR010987">
    <property type="entry name" value="Glutathione-S-Trfase_C-like"/>
</dbReference>
<dbReference type="SUPFAM" id="SSF47616">
    <property type="entry name" value="GST C-terminal domain-like"/>
    <property type="match status" value="1"/>
</dbReference>
<proteinExistence type="inferred from homology"/>
<evidence type="ECO:0000259" key="4">
    <source>
        <dbReference type="PROSITE" id="PS50405"/>
    </source>
</evidence>
<reference evidence="5 6" key="1">
    <citation type="submission" date="2019-04" db="EMBL/GenBank/DDBJ databases">
        <title>Crenobacter sp. nov.</title>
        <authorList>
            <person name="Shi S."/>
        </authorList>
    </citation>
    <scope>NUCLEOTIDE SEQUENCE [LARGE SCALE GENOMIC DNA]</scope>
    <source>
        <strain evidence="5 6">GY 70310</strain>
    </source>
</reference>
<dbReference type="OrthoDB" id="9810080at2"/>
<dbReference type="GO" id="GO:0016740">
    <property type="term" value="F:transferase activity"/>
    <property type="evidence" value="ECO:0007669"/>
    <property type="project" value="UniProtKB-KW"/>
</dbReference>
<dbReference type="FunFam" id="3.40.30.10:FF:000039">
    <property type="entry name" value="Glutathione S-transferase domain"/>
    <property type="match status" value="1"/>
</dbReference>
<evidence type="ECO:0000256" key="2">
    <source>
        <dbReference type="ARBA" id="ARBA00022679"/>
    </source>
</evidence>
<dbReference type="InterPro" id="IPR036249">
    <property type="entry name" value="Thioredoxin-like_sf"/>
</dbReference>
<dbReference type="AlphaFoldDB" id="A0A4T0V3B4"/>
<feature type="domain" description="GST N-terminal" evidence="3">
    <location>
        <begin position="1"/>
        <end position="81"/>
    </location>
</feature>